<evidence type="ECO:0000313" key="4">
    <source>
        <dbReference type="Proteomes" id="UP001359308"/>
    </source>
</evidence>
<keyword evidence="4" id="KW-1185">Reference proteome</keyword>
<evidence type="ECO:0000256" key="2">
    <source>
        <dbReference type="SAM" id="SignalP"/>
    </source>
</evidence>
<reference evidence="3 4" key="1">
    <citation type="submission" date="2022-09" db="EMBL/GenBank/DDBJ databases">
        <authorList>
            <person name="Giprobiosintez L."/>
        </authorList>
    </citation>
    <scope>NUCLEOTIDE SEQUENCE [LARGE SCALE GENOMIC DNA]</scope>
    <source>
        <strain evidence="4">VKPM-B-12549 (GBS-15)</strain>
    </source>
</reference>
<feature type="region of interest" description="Disordered" evidence="1">
    <location>
        <begin position="82"/>
        <end position="105"/>
    </location>
</feature>
<protein>
    <recommendedName>
        <fullName evidence="5">DUF2946 domain-containing protein</fullName>
    </recommendedName>
</protein>
<evidence type="ECO:0000256" key="1">
    <source>
        <dbReference type="SAM" id="MobiDB-lite"/>
    </source>
</evidence>
<evidence type="ECO:0000313" key="3">
    <source>
        <dbReference type="EMBL" id="WWF02599.1"/>
    </source>
</evidence>
<dbReference type="Proteomes" id="UP001359308">
    <property type="component" value="Chromosome"/>
</dbReference>
<feature type="signal peptide" evidence="2">
    <location>
        <begin position="1"/>
        <end position="25"/>
    </location>
</feature>
<feature type="chain" id="PRO_5046528119" description="DUF2946 domain-containing protein" evidence="2">
    <location>
        <begin position="26"/>
        <end position="135"/>
    </location>
</feature>
<dbReference type="RefSeq" id="WP_198324053.1">
    <property type="nucleotide sequence ID" value="NZ_CP104311.1"/>
</dbReference>
<name>A0ABZ2F887_METCP</name>
<proteinExistence type="predicted"/>
<accession>A0ABZ2F887</accession>
<evidence type="ECO:0008006" key="5">
    <source>
        <dbReference type="Google" id="ProtNLM"/>
    </source>
</evidence>
<feature type="compositionally biased region" description="Pro residues" evidence="1">
    <location>
        <begin position="89"/>
        <end position="103"/>
    </location>
</feature>
<keyword evidence="2" id="KW-0732">Signal</keyword>
<sequence length="135" mass="14775">MNRYARRLTLCVLVLIQVWAPLLHAHPANSEPWGKFHLPGLEFLERPQGKGWHAPDAGAETSLVVAMQSGILEPSCVSCPCRMDEQTPDHPPGPPDARLPTPEPLADLPRSPFILLPYGFQAVKPPSARAPPTHV</sequence>
<dbReference type="EMBL" id="CP104311">
    <property type="protein sequence ID" value="WWF02599.1"/>
    <property type="molecule type" value="Genomic_DNA"/>
</dbReference>
<gene>
    <name evidence="3" type="ORF">N4J17_02990</name>
</gene>
<organism evidence="3 4">
    <name type="scientific">Methylococcus capsulatus</name>
    <dbReference type="NCBI Taxonomy" id="414"/>
    <lineage>
        <taxon>Bacteria</taxon>
        <taxon>Pseudomonadati</taxon>
        <taxon>Pseudomonadota</taxon>
        <taxon>Gammaproteobacteria</taxon>
        <taxon>Methylococcales</taxon>
        <taxon>Methylococcaceae</taxon>
        <taxon>Methylococcus</taxon>
    </lineage>
</organism>